<dbReference type="InterPro" id="IPR015422">
    <property type="entry name" value="PyrdxlP-dep_Trfase_small"/>
</dbReference>
<dbReference type="Pfam" id="PF01212">
    <property type="entry name" value="Beta_elim_lyase"/>
    <property type="match status" value="1"/>
</dbReference>
<reference evidence="5 6" key="1">
    <citation type="submission" date="2024-11" db="EMBL/GenBank/DDBJ databases">
        <authorList>
            <person name="Lucas J.A."/>
        </authorList>
    </citation>
    <scope>NUCLEOTIDE SEQUENCE [LARGE SCALE GENOMIC DNA]</scope>
    <source>
        <strain evidence="5 6">Z 5.4</strain>
    </source>
</reference>
<evidence type="ECO:0000256" key="3">
    <source>
        <dbReference type="ARBA" id="ARBA00022898"/>
    </source>
</evidence>
<dbReference type="SUPFAM" id="SSF53383">
    <property type="entry name" value="PLP-dependent transferases"/>
    <property type="match status" value="1"/>
</dbReference>
<dbReference type="InterPro" id="IPR001597">
    <property type="entry name" value="ArAA_b-elim_lyase/Thr_aldolase"/>
</dbReference>
<proteinExistence type="inferred from homology"/>
<gene>
    <name evidence="5" type="ORF">ACJEBI_13380</name>
</gene>
<dbReference type="InterPro" id="IPR015424">
    <property type="entry name" value="PyrdxlP-dep_Trfase"/>
</dbReference>
<evidence type="ECO:0000313" key="6">
    <source>
        <dbReference type="Proteomes" id="UP001623041"/>
    </source>
</evidence>
<dbReference type="RefSeq" id="WP_406581056.1">
    <property type="nucleotide sequence ID" value="NZ_JBJHQH010000009.1"/>
</dbReference>
<feature type="domain" description="Aromatic amino acid beta-eliminating lyase/threonine aldolase" evidence="4">
    <location>
        <begin position="61"/>
        <end position="442"/>
    </location>
</feature>
<dbReference type="EMBL" id="JBJHQH010000009">
    <property type="protein sequence ID" value="MFK9092475.1"/>
    <property type="molecule type" value="Genomic_DNA"/>
</dbReference>
<evidence type="ECO:0000259" key="4">
    <source>
        <dbReference type="Pfam" id="PF01212"/>
    </source>
</evidence>
<dbReference type="PANTHER" id="PTHR32325:SF4">
    <property type="entry name" value="TRYPTOPHANASE"/>
    <property type="match status" value="1"/>
</dbReference>
<dbReference type="Gene3D" id="3.90.1150.10">
    <property type="entry name" value="Aspartate Aminotransferase, domain 1"/>
    <property type="match status" value="1"/>
</dbReference>
<keyword evidence="6" id="KW-1185">Reference proteome</keyword>
<organism evidence="5 6">
    <name type="scientific">Bacillus salipaludis</name>
    <dbReference type="NCBI Taxonomy" id="2547811"/>
    <lineage>
        <taxon>Bacteria</taxon>
        <taxon>Bacillati</taxon>
        <taxon>Bacillota</taxon>
        <taxon>Bacilli</taxon>
        <taxon>Bacillales</taxon>
        <taxon>Bacillaceae</taxon>
        <taxon>Bacillus</taxon>
    </lineage>
</organism>
<dbReference type="GO" id="GO:0009034">
    <property type="term" value="F:tryptophanase activity"/>
    <property type="evidence" value="ECO:0007669"/>
    <property type="project" value="UniProtKB-EC"/>
</dbReference>
<dbReference type="Gene3D" id="3.40.640.10">
    <property type="entry name" value="Type I PLP-dependent aspartate aminotransferase-like (Major domain)"/>
    <property type="match status" value="1"/>
</dbReference>
<evidence type="ECO:0000256" key="1">
    <source>
        <dbReference type="ARBA" id="ARBA00001933"/>
    </source>
</evidence>
<comment type="caution">
    <text evidence="5">The sequence shown here is derived from an EMBL/GenBank/DDBJ whole genome shotgun (WGS) entry which is preliminary data.</text>
</comment>
<dbReference type="EC" id="4.1.99.1" evidence="5"/>
<dbReference type="NCBIfam" id="NF009709">
    <property type="entry name" value="PRK13238.1"/>
    <property type="match status" value="1"/>
</dbReference>
<name>A0ABW8RJU0_9BACI</name>
<comment type="similarity">
    <text evidence="2">Belongs to the beta-eliminating lyase family.</text>
</comment>
<keyword evidence="3" id="KW-0663">Pyridoxal phosphate</keyword>
<evidence type="ECO:0000313" key="5">
    <source>
        <dbReference type="EMBL" id="MFK9092475.1"/>
    </source>
</evidence>
<evidence type="ECO:0000256" key="2">
    <source>
        <dbReference type="ARBA" id="ARBA00009721"/>
    </source>
</evidence>
<dbReference type="Proteomes" id="UP001623041">
    <property type="component" value="Unassembled WGS sequence"/>
</dbReference>
<accession>A0ABW8RJU0</accession>
<comment type="cofactor">
    <cofactor evidence="1">
        <name>pyridoxal 5'-phosphate</name>
        <dbReference type="ChEBI" id="CHEBI:597326"/>
    </cofactor>
</comment>
<protein>
    <submittedName>
        <fullName evidence="5">Tryptophanase</fullName>
        <ecNumber evidence="5">4.1.99.1</ecNumber>
    </submittedName>
</protein>
<dbReference type="PANTHER" id="PTHR32325">
    <property type="entry name" value="BETA-ELIMINATING LYASE-LIKE PROTEIN-RELATED"/>
    <property type="match status" value="1"/>
</dbReference>
<sequence>MRISDKEMLSMTDLPFDKVSPYRVKVVEYTIPTTKEKRMEILKKYGYSGRLLPAEYVHINMVTDSGTAAMSDRQWSAMMLGDESYFEARSYENFEEAVNLFTDMPYILPCHQGRSGEYLVYQALVQQGDKVPSNTHFTTTGAWCYERGAEPVNLLCKDYLDSEDKGWFKGNMDIEAFEAYFIENAEKIPLVELVLPNNLNGGQPVSMANLKAVREIINKYDKRGTKLYLDVARISENAWMIKQHESGYEDKSCLEIVRECMSYADGCHMSSKKAALVNMGGFVALRDKRTWQKMQPKLIRTDGYITYGGLTGRDLEAVAVGLIEGVNDYYLADRQRQVDYFAEACKKRGVHIMEPASCFAVYIDAGKCLPHLSPMEGPATCLSAQAYLEGGFASTAMDSLQRAREDSSDPLNEGKKMTAPYELIRCAIPRRVYQEPHYDWAAECLARAMSHGTKLPAFRKIKEDRPPLEISEIGLRTFFDNFEPVSDLPLGDPVKMVSTRI</sequence>
<keyword evidence="5" id="KW-0456">Lyase</keyword>
<dbReference type="InterPro" id="IPR015421">
    <property type="entry name" value="PyrdxlP-dep_Trfase_major"/>
</dbReference>